<organism evidence="3 4">
    <name type="scientific">Parascaris univalens</name>
    <name type="common">Nematode worm</name>
    <dbReference type="NCBI Taxonomy" id="6257"/>
    <lineage>
        <taxon>Eukaryota</taxon>
        <taxon>Metazoa</taxon>
        <taxon>Ecdysozoa</taxon>
        <taxon>Nematoda</taxon>
        <taxon>Chromadorea</taxon>
        <taxon>Rhabditida</taxon>
        <taxon>Spirurina</taxon>
        <taxon>Ascaridomorpha</taxon>
        <taxon>Ascaridoidea</taxon>
        <taxon>Ascarididae</taxon>
        <taxon>Parascaris</taxon>
    </lineage>
</organism>
<dbReference type="SMART" id="SM00212">
    <property type="entry name" value="UBCc"/>
    <property type="match status" value="1"/>
</dbReference>
<dbReference type="Pfam" id="PF00179">
    <property type="entry name" value="UQ_con"/>
    <property type="match status" value="1"/>
</dbReference>
<dbReference type="WBParaSite" id="PgR026_g112_t01">
    <property type="protein sequence ID" value="PgR026_g112_t01"/>
    <property type="gene ID" value="PgR026_g112"/>
</dbReference>
<dbReference type="CDD" id="cd23814">
    <property type="entry name" value="UEV_AKTIP"/>
    <property type="match status" value="1"/>
</dbReference>
<name>A0A915B4N3_PARUN</name>
<feature type="compositionally biased region" description="Polar residues" evidence="1">
    <location>
        <begin position="312"/>
        <end position="323"/>
    </location>
</feature>
<keyword evidence="3" id="KW-1185">Reference proteome</keyword>
<proteinExistence type="predicted"/>
<protein>
    <submittedName>
        <fullName evidence="4 5">UBC core domain-containing protein</fullName>
    </submittedName>
</protein>
<dbReference type="Proteomes" id="UP000887569">
    <property type="component" value="Unplaced"/>
</dbReference>
<feature type="region of interest" description="Disordered" evidence="1">
    <location>
        <begin position="1"/>
        <end position="21"/>
    </location>
</feature>
<accession>A0A915B4N3</accession>
<reference evidence="4 5" key="1">
    <citation type="submission" date="2022-11" db="UniProtKB">
        <authorList>
            <consortium name="WormBaseParasite"/>
        </authorList>
    </citation>
    <scope>IDENTIFICATION</scope>
</reference>
<dbReference type="WBParaSite" id="PgR026_g112_t03">
    <property type="protein sequence ID" value="PgR026_g112_t03"/>
    <property type="gene ID" value="PgR026_g112"/>
</dbReference>
<evidence type="ECO:0000313" key="3">
    <source>
        <dbReference type="Proteomes" id="UP000887569"/>
    </source>
</evidence>
<dbReference type="SUPFAM" id="SSF54495">
    <property type="entry name" value="UBC-like"/>
    <property type="match status" value="1"/>
</dbReference>
<evidence type="ECO:0000313" key="4">
    <source>
        <dbReference type="WBParaSite" id="PgR026_g112_t01"/>
    </source>
</evidence>
<sequence length="329" mass="37029">MSSKNGIFSMRRVSATSNEEPPDTEAFEIAIEVSAGEPLRFSQKLVKEHIISAQYAQICREPIDGVYVIPSAADPSVWFGLLFVRRGIYVGAVLRFTILLPADFPSTSEIPVVRFEADVFHPHLNKETHELDLQRYIGDGWRPDKHRIYHVLLIVQRTFFSFDADPSSCVNPEAAVMLREDRESFIKKAREIVKQTRSTIYEPLSVCDSNSIRFSPWDASVHEPLRQRLIGGLTDSQISTMSMLGSLGGALTGASIFDSRGKAGYSWISPTEMICMMEQPRPAELELGEMADFDGKLLETSSTSDEERDLICSQQEWTRSSPVDQVRME</sequence>
<feature type="domain" description="UBC core" evidence="2">
    <location>
        <begin position="46"/>
        <end position="198"/>
    </location>
</feature>
<evidence type="ECO:0000259" key="2">
    <source>
        <dbReference type="PROSITE" id="PS50127"/>
    </source>
</evidence>
<evidence type="ECO:0000256" key="1">
    <source>
        <dbReference type="SAM" id="MobiDB-lite"/>
    </source>
</evidence>
<dbReference type="InterPro" id="IPR016135">
    <property type="entry name" value="UBQ-conjugating_enzyme/RWD"/>
</dbReference>
<dbReference type="AlphaFoldDB" id="A0A915B4N3"/>
<dbReference type="PROSITE" id="PS50127">
    <property type="entry name" value="UBC_2"/>
    <property type="match status" value="1"/>
</dbReference>
<dbReference type="Gene3D" id="3.10.110.10">
    <property type="entry name" value="Ubiquitin Conjugating Enzyme"/>
    <property type="match status" value="1"/>
</dbReference>
<dbReference type="InterPro" id="IPR000608">
    <property type="entry name" value="UBC"/>
</dbReference>
<feature type="region of interest" description="Disordered" evidence="1">
    <location>
        <begin position="299"/>
        <end position="329"/>
    </location>
</feature>
<evidence type="ECO:0000313" key="5">
    <source>
        <dbReference type="WBParaSite" id="PgR026_g112_t03"/>
    </source>
</evidence>